<keyword evidence="6 7" id="KW-0472">Membrane</keyword>
<keyword evidence="2 7" id="KW-0812">Transmembrane</keyword>
<dbReference type="Gene3D" id="3.40.50.300">
    <property type="entry name" value="P-loop containing nucleotide triphosphate hydrolases"/>
    <property type="match status" value="1"/>
</dbReference>
<evidence type="ECO:0000256" key="2">
    <source>
        <dbReference type="ARBA" id="ARBA00022692"/>
    </source>
</evidence>
<comment type="caution">
    <text evidence="10">The sequence shown here is derived from an EMBL/GenBank/DDBJ whole genome shotgun (WGS) entry which is preliminary data.</text>
</comment>
<keyword evidence="5 7" id="KW-1133">Transmembrane helix</keyword>
<dbReference type="GO" id="GO:0005524">
    <property type="term" value="F:ATP binding"/>
    <property type="evidence" value="ECO:0007669"/>
    <property type="project" value="UniProtKB-KW"/>
</dbReference>
<evidence type="ECO:0000256" key="7">
    <source>
        <dbReference type="SAM" id="Phobius"/>
    </source>
</evidence>
<dbReference type="Proteomes" id="UP000033434">
    <property type="component" value="Unassembled WGS sequence"/>
</dbReference>
<feature type="transmembrane region" description="Helical" evidence="7">
    <location>
        <begin position="269"/>
        <end position="290"/>
    </location>
</feature>
<dbReference type="PROSITE" id="PS00211">
    <property type="entry name" value="ABC_TRANSPORTER_1"/>
    <property type="match status" value="1"/>
</dbReference>
<accession>A0A0F6A6Z2</accession>
<feature type="transmembrane region" description="Helical" evidence="7">
    <location>
        <begin position="57"/>
        <end position="78"/>
    </location>
</feature>
<evidence type="ECO:0000259" key="9">
    <source>
        <dbReference type="PROSITE" id="PS50929"/>
    </source>
</evidence>
<dbReference type="PATRIC" id="fig|1129367.4.peg.4236"/>
<dbReference type="GO" id="GO:0016887">
    <property type="term" value="F:ATP hydrolysis activity"/>
    <property type="evidence" value="ECO:0007669"/>
    <property type="project" value="InterPro"/>
</dbReference>
<dbReference type="PANTHER" id="PTHR43394">
    <property type="entry name" value="ATP-DEPENDENT PERMEASE MDL1, MITOCHONDRIAL"/>
    <property type="match status" value="1"/>
</dbReference>
<dbReference type="InterPro" id="IPR011527">
    <property type="entry name" value="ABC1_TM_dom"/>
</dbReference>
<dbReference type="InterPro" id="IPR017871">
    <property type="entry name" value="ABC_transporter-like_CS"/>
</dbReference>
<evidence type="ECO:0000313" key="11">
    <source>
        <dbReference type="Proteomes" id="UP000033434"/>
    </source>
</evidence>
<evidence type="ECO:0000256" key="6">
    <source>
        <dbReference type="ARBA" id="ARBA00023136"/>
    </source>
</evidence>
<dbReference type="Pfam" id="PF00664">
    <property type="entry name" value="ABC_membrane"/>
    <property type="match status" value="1"/>
</dbReference>
<comment type="subcellular location">
    <subcellularLocation>
        <location evidence="1">Cell membrane</location>
        <topology evidence="1">Multi-pass membrane protein</topology>
    </subcellularLocation>
</comment>
<dbReference type="AlphaFoldDB" id="A0A0F6A6Z2"/>
<dbReference type="EMBL" id="AUXW01000175">
    <property type="protein sequence ID" value="KKE81878.1"/>
    <property type="molecule type" value="Genomic_DNA"/>
</dbReference>
<feature type="transmembrane region" description="Helical" evidence="7">
    <location>
        <begin position="21"/>
        <end position="45"/>
    </location>
</feature>
<reference evidence="10 11" key="1">
    <citation type="journal article" date="2015" name="BMC Genomics">
        <title>Genome mining reveals unlocked bioactive potential of marine Gram-negative bacteria.</title>
        <authorList>
            <person name="Machado H."/>
            <person name="Sonnenschein E.C."/>
            <person name="Melchiorsen J."/>
            <person name="Gram L."/>
        </authorList>
    </citation>
    <scope>NUCLEOTIDE SEQUENCE [LARGE SCALE GENOMIC DNA]</scope>
    <source>
        <strain evidence="10 11">S4054</strain>
    </source>
</reference>
<feature type="transmembrane region" description="Helical" evidence="7">
    <location>
        <begin position="159"/>
        <end position="180"/>
    </location>
</feature>
<keyword evidence="4" id="KW-0067">ATP-binding</keyword>
<dbReference type="InterPro" id="IPR003593">
    <property type="entry name" value="AAA+_ATPase"/>
</dbReference>
<dbReference type="PANTHER" id="PTHR43394:SF1">
    <property type="entry name" value="ATP-BINDING CASSETTE SUB-FAMILY B MEMBER 10, MITOCHONDRIAL"/>
    <property type="match status" value="1"/>
</dbReference>
<sequence>MQISAQGIVYQKLKSLCVKRSWSIMLIVILNILVVCSSFGIAYSVELLFEQKVSATRLNHFVAIILLLLLTFVASNGLRQKLVFDVKEMLSTKLMSFVVSRLMYKQQQVFDQTAPTKLYSNIDYDIKAINVYVHFVLSIVIQASATLFCGLIYLLATNLYMTFVSIIAVPLMILMIFRLGQNVSRANEHKRDKVSVLNAAIIDALSGIQSVKVHKMERLLGTQIESKASRVYSATKKLHSLESLISGIIIFGGFASVILVLWIGGHNVISGAMASGELVAFVMVLLLMSYSFASISDIKTVTTKAKSAIKNLETLLHLDYELQFSNPIEQKAVDNITLSDLSFCYQASPNKALDDINFTFQRNHIYSIVGRSGSGKSTLIKLISGLYYNYQGKITFGETDIKTLQDSTHKRVSIVEQDPFFFNGPIWQNITLADNLSDVNALRLDHALTLSNFDRVMRNNQLNVASEVSVNAKNLSGGEKQRLAIARALYSDSDILILDEATNSLDMATEAFLHQHLRTLAKNKIVLVITHNLNSVNLSDQVVVMEGGKIVTAQSPMNIVNSEYFKQISEKTKTLEAEL</sequence>
<dbReference type="InterPro" id="IPR039421">
    <property type="entry name" value="Type_1_exporter"/>
</dbReference>
<feature type="transmembrane region" description="Helical" evidence="7">
    <location>
        <begin position="131"/>
        <end position="153"/>
    </location>
</feature>
<evidence type="ECO:0000256" key="3">
    <source>
        <dbReference type="ARBA" id="ARBA00022741"/>
    </source>
</evidence>
<dbReference type="GO" id="GO:0015421">
    <property type="term" value="F:ABC-type oligopeptide transporter activity"/>
    <property type="evidence" value="ECO:0007669"/>
    <property type="project" value="TreeGrafter"/>
</dbReference>
<dbReference type="Gene3D" id="1.20.1560.10">
    <property type="entry name" value="ABC transporter type 1, transmembrane domain"/>
    <property type="match status" value="1"/>
</dbReference>
<evidence type="ECO:0000259" key="8">
    <source>
        <dbReference type="PROSITE" id="PS50893"/>
    </source>
</evidence>
<dbReference type="InterPro" id="IPR003439">
    <property type="entry name" value="ABC_transporter-like_ATP-bd"/>
</dbReference>
<feature type="domain" description="ABC transporter" evidence="8">
    <location>
        <begin position="336"/>
        <end position="572"/>
    </location>
</feature>
<dbReference type="Pfam" id="PF00005">
    <property type="entry name" value="ABC_tran"/>
    <property type="match status" value="1"/>
</dbReference>
<dbReference type="SUPFAM" id="SSF90123">
    <property type="entry name" value="ABC transporter transmembrane region"/>
    <property type="match status" value="1"/>
</dbReference>
<feature type="transmembrane region" description="Helical" evidence="7">
    <location>
        <begin position="244"/>
        <end position="263"/>
    </location>
</feature>
<dbReference type="PROSITE" id="PS50893">
    <property type="entry name" value="ABC_TRANSPORTER_2"/>
    <property type="match status" value="1"/>
</dbReference>
<evidence type="ECO:0008006" key="12">
    <source>
        <dbReference type="Google" id="ProtNLM"/>
    </source>
</evidence>
<protein>
    <recommendedName>
        <fullName evidence="12">ABC transporter ATP-binding protein</fullName>
    </recommendedName>
</protein>
<evidence type="ECO:0000313" key="10">
    <source>
        <dbReference type="EMBL" id="KKE81878.1"/>
    </source>
</evidence>
<proteinExistence type="predicted"/>
<dbReference type="CDD" id="cd03228">
    <property type="entry name" value="ABCC_MRP_Like"/>
    <property type="match status" value="1"/>
</dbReference>
<gene>
    <name evidence="10" type="ORF">N479_20810</name>
</gene>
<feature type="domain" description="ABC transmembrane type-1" evidence="9">
    <location>
        <begin position="22"/>
        <end position="297"/>
    </location>
</feature>
<evidence type="ECO:0000256" key="4">
    <source>
        <dbReference type="ARBA" id="ARBA00022840"/>
    </source>
</evidence>
<evidence type="ECO:0000256" key="1">
    <source>
        <dbReference type="ARBA" id="ARBA00004651"/>
    </source>
</evidence>
<dbReference type="SUPFAM" id="SSF52540">
    <property type="entry name" value="P-loop containing nucleoside triphosphate hydrolases"/>
    <property type="match status" value="1"/>
</dbReference>
<name>A0A0F6A6Z2_9GAMM</name>
<dbReference type="InterPro" id="IPR036640">
    <property type="entry name" value="ABC1_TM_sf"/>
</dbReference>
<evidence type="ECO:0000256" key="5">
    <source>
        <dbReference type="ARBA" id="ARBA00022989"/>
    </source>
</evidence>
<dbReference type="GO" id="GO:0005886">
    <property type="term" value="C:plasma membrane"/>
    <property type="evidence" value="ECO:0007669"/>
    <property type="project" value="UniProtKB-SubCell"/>
</dbReference>
<dbReference type="PROSITE" id="PS50929">
    <property type="entry name" value="ABC_TM1F"/>
    <property type="match status" value="1"/>
</dbReference>
<keyword evidence="3" id="KW-0547">Nucleotide-binding</keyword>
<dbReference type="InterPro" id="IPR027417">
    <property type="entry name" value="P-loop_NTPase"/>
</dbReference>
<organism evidence="10 11">
    <name type="scientific">Pseudoalteromonas luteoviolacea S4054</name>
    <dbReference type="NCBI Taxonomy" id="1129367"/>
    <lineage>
        <taxon>Bacteria</taxon>
        <taxon>Pseudomonadati</taxon>
        <taxon>Pseudomonadota</taxon>
        <taxon>Gammaproteobacteria</taxon>
        <taxon>Alteromonadales</taxon>
        <taxon>Pseudoalteromonadaceae</taxon>
        <taxon>Pseudoalteromonas</taxon>
    </lineage>
</organism>
<dbReference type="SMART" id="SM00382">
    <property type="entry name" value="AAA"/>
    <property type="match status" value="1"/>
</dbReference>